<organism evidence="1 2">
    <name type="scientific">Blastococcus goldschmidtiae</name>
    <dbReference type="NCBI Taxonomy" id="3075546"/>
    <lineage>
        <taxon>Bacteria</taxon>
        <taxon>Bacillati</taxon>
        <taxon>Actinomycetota</taxon>
        <taxon>Actinomycetes</taxon>
        <taxon>Geodermatophilales</taxon>
        <taxon>Geodermatophilaceae</taxon>
        <taxon>Blastococcus</taxon>
    </lineage>
</organism>
<dbReference type="EMBL" id="JAVREI010000011">
    <property type="protein sequence ID" value="MDT0277198.1"/>
    <property type="molecule type" value="Genomic_DNA"/>
</dbReference>
<evidence type="ECO:0000313" key="2">
    <source>
        <dbReference type="Proteomes" id="UP001183222"/>
    </source>
</evidence>
<comment type="caution">
    <text evidence="1">The sequence shown here is derived from an EMBL/GenBank/DDBJ whole genome shotgun (WGS) entry which is preliminary data.</text>
</comment>
<protein>
    <submittedName>
        <fullName evidence="1">Uncharacterized protein</fullName>
    </submittedName>
</protein>
<gene>
    <name evidence="1" type="ORF">RM425_14920</name>
</gene>
<sequence length="50" mass="5225">MSVADGYTTGTMTVVDDDLVRFTVTDPAVEDVGLTVDFVPAAAPPTSFCE</sequence>
<keyword evidence="2" id="KW-1185">Reference proteome</keyword>
<proteinExistence type="predicted"/>
<accession>A0ABU2KAI0</accession>
<evidence type="ECO:0000313" key="1">
    <source>
        <dbReference type="EMBL" id="MDT0277198.1"/>
    </source>
</evidence>
<dbReference type="RefSeq" id="WP_311346009.1">
    <property type="nucleotide sequence ID" value="NZ_JAVREI010000011.1"/>
</dbReference>
<reference evidence="2" key="1">
    <citation type="submission" date="2023-07" db="EMBL/GenBank/DDBJ databases">
        <title>30 novel species of actinomycetes from the DSMZ collection.</title>
        <authorList>
            <person name="Nouioui I."/>
        </authorList>
    </citation>
    <scope>NUCLEOTIDE SEQUENCE [LARGE SCALE GENOMIC DNA]</scope>
    <source>
        <strain evidence="2">DSM 46792</strain>
    </source>
</reference>
<dbReference type="Proteomes" id="UP001183222">
    <property type="component" value="Unassembled WGS sequence"/>
</dbReference>
<name>A0ABU2KAI0_9ACTN</name>